<evidence type="ECO:0000313" key="3">
    <source>
        <dbReference type="Proteomes" id="UP000465221"/>
    </source>
</evidence>
<name>A0A8H3S1Y6_9EURO</name>
<organism evidence="2 3">
    <name type="scientific">Aspergillus udagawae</name>
    <dbReference type="NCBI Taxonomy" id="91492"/>
    <lineage>
        <taxon>Eukaryota</taxon>
        <taxon>Fungi</taxon>
        <taxon>Dikarya</taxon>
        <taxon>Ascomycota</taxon>
        <taxon>Pezizomycotina</taxon>
        <taxon>Eurotiomycetes</taxon>
        <taxon>Eurotiomycetidae</taxon>
        <taxon>Eurotiales</taxon>
        <taxon>Aspergillaceae</taxon>
        <taxon>Aspergillus</taxon>
        <taxon>Aspergillus subgen. Fumigati</taxon>
    </lineage>
</organism>
<gene>
    <name evidence="2" type="ORF">IFM46972_08159</name>
</gene>
<feature type="transmembrane region" description="Helical" evidence="1">
    <location>
        <begin position="52"/>
        <end position="69"/>
    </location>
</feature>
<dbReference type="EMBL" id="BLKC01000067">
    <property type="protein sequence ID" value="GFF46885.1"/>
    <property type="molecule type" value="Genomic_DNA"/>
</dbReference>
<dbReference type="AlphaFoldDB" id="A0A8H3S1Y6"/>
<sequence length="330" mass="35952">MASQTPPILSMQEAYLVPYGAIGFASDIVTLYMVTCLLFGRAPLCPARRIRNIRSAKFLIGFWIFNIYMTNKYNVEQCWQYWELVLINVSNGVMGALVALVGFFMVGSWDPPVKGEAKENDPESSPALGAVSLSAPEEEAAMPDERICDSARKYGTMADMPSSGLNRISRISRLSLSNTQGQSNSTCDMCPQMSEVTRELNSMANEPAQPVDKVKFGYLAVLGVYIGAVLIGSIPLTRLAVLEGKGPELQVGAADYGQKCLISSVMVRAERETRPGPGKAAQTALAGSKGCKGLAASRWWYRGWRSSAIRINGKNNSLTRRTRGTEGQEE</sequence>
<accession>A0A8H3S1Y6</accession>
<dbReference type="Proteomes" id="UP000465221">
    <property type="component" value="Unassembled WGS sequence"/>
</dbReference>
<keyword evidence="1" id="KW-1133">Transmembrane helix</keyword>
<feature type="transmembrane region" description="Helical" evidence="1">
    <location>
        <begin position="16"/>
        <end position="40"/>
    </location>
</feature>
<evidence type="ECO:0000256" key="1">
    <source>
        <dbReference type="SAM" id="Phobius"/>
    </source>
</evidence>
<proteinExistence type="predicted"/>
<protein>
    <submittedName>
        <fullName evidence="2">Uncharacterized protein</fullName>
    </submittedName>
</protein>
<keyword evidence="1" id="KW-0812">Transmembrane</keyword>
<comment type="caution">
    <text evidence="2">The sequence shown here is derived from an EMBL/GenBank/DDBJ whole genome shotgun (WGS) entry which is preliminary data.</text>
</comment>
<reference evidence="2 3" key="1">
    <citation type="submission" date="2020-01" db="EMBL/GenBank/DDBJ databases">
        <title>Draft genome sequence of Aspergillus udagawae IFM 46972.</title>
        <authorList>
            <person name="Takahashi H."/>
            <person name="Yaguchi T."/>
        </authorList>
    </citation>
    <scope>NUCLEOTIDE SEQUENCE [LARGE SCALE GENOMIC DNA]</scope>
    <source>
        <strain evidence="2 3">IFM 46972</strain>
    </source>
</reference>
<feature type="transmembrane region" description="Helical" evidence="1">
    <location>
        <begin position="81"/>
        <end position="106"/>
    </location>
</feature>
<feature type="transmembrane region" description="Helical" evidence="1">
    <location>
        <begin position="216"/>
        <end position="236"/>
    </location>
</feature>
<keyword evidence="1" id="KW-0472">Membrane</keyword>
<evidence type="ECO:0000313" key="2">
    <source>
        <dbReference type="EMBL" id="GFF46885.1"/>
    </source>
</evidence>